<protein>
    <submittedName>
        <fullName evidence="1">Uncharacterized protein</fullName>
    </submittedName>
</protein>
<dbReference type="EMBL" id="QQTP01000001">
    <property type="protein sequence ID" value="RDJ29199.1"/>
    <property type="molecule type" value="Genomic_DNA"/>
</dbReference>
<comment type="caution">
    <text evidence="1">The sequence shown here is derived from an EMBL/GenBank/DDBJ whole genome shotgun (WGS) entry which is preliminary data.</text>
</comment>
<reference evidence="2" key="1">
    <citation type="submission" date="2018-07" db="EMBL/GenBank/DDBJ databases">
        <authorList>
            <person name="Safronova V.I."/>
            <person name="Chirak E.R."/>
            <person name="Sazanova A.L."/>
        </authorList>
    </citation>
    <scope>NUCLEOTIDE SEQUENCE [LARGE SCALE GENOMIC DNA]</scope>
    <source>
        <strain evidence="2">RCAM04685</strain>
    </source>
</reference>
<sequence length="59" mass="6488">MFRLILIIAVLAIGYDAVVHQGAYTRNTWTNLVALTDSAVSGAKQLGQNAREENQTRNN</sequence>
<evidence type="ECO:0000313" key="1">
    <source>
        <dbReference type="EMBL" id="RDJ29199.1"/>
    </source>
</evidence>
<organism evidence="1 2">
    <name type="scientific">Bosea caraganae</name>
    <dbReference type="NCBI Taxonomy" id="2763117"/>
    <lineage>
        <taxon>Bacteria</taxon>
        <taxon>Pseudomonadati</taxon>
        <taxon>Pseudomonadota</taxon>
        <taxon>Alphaproteobacteria</taxon>
        <taxon>Hyphomicrobiales</taxon>
        <taxon>Boseaceae</taxon>
        <taxon>Bosea</taxon>
    </lineage>
</organism>
<dbReference type="Proteomes" id="UP000255207">
    <property type="component" value="Unassembled WGS sequence"/>
</dbReference>
<gene>
    <name evidence="1" type="ORF">DWE98_01080</name>
</gene>
<proteinExistence type="predicted"/>
<dbReference type="RefSeq" id="WP_114827316.1">
    <property type="nucleotide sequence ID" value="NZ_QQTO01000019.1"/>
</dbReference>
<dbReference type="AlphaFoldDB" id="A0A370LBG9"/>
<evidence type="ECO:0000313" key="2">
    <source>
        <dbReference type="Proteomes" id="UP000255207"/>
    </source>
</evidence>
<name>A0A370LBG9_9HYPH</name>
<keyword evidence="2" id="KW-1185">Reference proteome</keyword>
<accession>A0A370LBG9</accession>
<dbReference type="OrthoDB" id="8163564at2"/>